<gene>
    <name evidence="1" type="ORF">CBF32_00075</name>
</gene>
<evidence type="ECO:0000313" key="2">
    <source>
        <dbReference type="Proteomes" id="UP000288197"/>
    </source>
</evidence>
<reference evidence="1 2" key="1">
    <citation type="submission" date="2017-05" db="EMBL/GenBank/DDBJ databases">
        <title>Vagococcus spp. assemblies.</title>
        <authorList>
            <person name="Gulvik C.A."/>
        </authorList>
    </citation>
    <scope>NUCLEOTIDE SEQUENCE [LARGE SCALE GENOMIC DNA]</scope>
    <source>
        <strain evidence="1 2">NCFB 2497</strain>
    </source>
</reference>
<comment type="caution">
    <text evidence="1">The sequence shown here is derived from an EMBL/GenBank/DDBJ whole genome shotgun (WGS) entry which is preliminary data.</text>
</comment>
<keyword evidence="2" id="KW-1185">Reference proteome</keyword>
<dbReference type="RefSeq" id="WP_114288940.1">
    <property type="nucleotide sequence ID" value="NZ_NGJX01000001.1"/>
</dbReference>
<proteinExistence type="predicted"/>
<name>A0A369B1L2_9ENTE</name>
<dbReference type="AlphaFoldDB" id="A0A369B1L2"/>
<dbReference type="Proteomes" id="UP000288197">
    <property type="component" value="Unassembled WGS sequence"/>
</dbReference>
<organism evidence="1 2">
    <name type="scientific">Vagococcus fluvialis</name>
    <dbReference type="NCBI Taxonomy" id="2738"/>
    <lineage>
        <taxon>Bacteria</taxon>
        <taxon>Bacillati</taxon>
        <taxon>Bacillota</taxon>
        <taxon>Bacilli</taxon>
        <taxon>Lactobacillales</taxon>
        <taxon>Enterococcaceae</taxon>
        <taxon>Vagococcus</taxon>
    </lineage>
</organism>
<accession>A0A369B1L2</accession>
<sequence length="65" mass="7528">MKFTILNCGEVKIGRTKYRLVSNLTNTMIVELNSERMQFSKLTGDFVESRSNRMARTLPLAIKKF</sequence>
<evidence type="ECO:0000313" key="1">
    <source>
        <dbReference type="EMBL" id="RSU05430.1"/>
    </source>
</evidence>
<dbReference type="EMBL" id="NGJX01000001">
    <property type="protein sequence ID" value="RSU05430.1"/>
    <property type="molecule type" value="Genomic_DNA"/>
</dbReference>
<protein>
    <submittedName>
        <fullName evidence="1">Uncharacterized protein</fullName>
    </submittedName>
</protein>
<dbReference type="GeneID" id="93989309"/>